<protein>
    <recommendedName>
        <fullName evidence="3">Lipoprotein</fullName>
    </recommendedName>
</protein>
<keyword evidence="2" id="KW-1185">Reference proteome</keyword>
<dbReference type="AlphaFoldDB" id="A0A511YSP8"/>
<organism evidence="1 2">
    <name type="scientific">Chryseobacterium hagamense</name>
    <dbReference type="NCBI Taxonomy" id="395935"/>
    <lineage>
        <taxon>Bacteria</taxon>
        <taxon>Pseudomonadati</taxon>
        <taxon>Bacteroidota</taxon>
        <taxon>Flavobacteriia</taxon>
        <taxon>Flavobacteriales</taxon>
        <taxon>Weeksellaceae</taxon>
        <taxon>Chryseobacterium group</taxon>
        <taxon>Chryseobacterium</taxon>
    </lineage>
</organism>
<dbReference type="OrthoDB" id="1362562at2"/>
<evidence type="ECO:0000313" key="1">
    <source>
        <dbReference type="EMBL" id="GEN78206.1"/>
    </source>
</evidence>
<dbReference type="Proteomes" id="UP000321863">
    <property type="component" value="Unassembled WGS sequence"/>
</dbReference>
<evidence type="ECO:0008006" key="3">
    <source>
        <dbReference type="Google" id="ProtNLM"/>
    </source>
</evidence>
<sequence>MKKYLILFFSLIFFIGCKDKEIDKKNRLYLKEISANGKTIEWFYYSLIGDVTADYVLLYDPLNNKNDTIVNSTNIKNVSFSNNEIILSFYGKPKIYQNSISLKKNIAGLNIKVDTTAVSSGPTVRKFYQKK</sequence>
<comment type="caution">
    <text evidence="1">The sequence shown here is derived from an EMBL/GenBank/DDBJ whole genome shotgun (WGS) entry which is preliminary data.</text>
</comment>
<evidence type="ECO:0000313" key="2">
    <source>
        <dbReference type="Proteomes" id="UP000321863"/>
    </source>
</evidence>
<dbReference type="RefSeq" id="WP_146944703.1">
    <property type="nucleotide sequence ID" value="NZ_BJYJ01000058.1"/>
</dbReference>
<gene>
    <name evidence="1" type="ORF">CHA01nite_39460</name>
</gene>
<dbReference type="PROSITE" id="PS51257">
    <property type="entry name" value="PROKAR_LIPOPROTEIN"/>
    <property type="match status" value="1"/>
</dbReference>
<name>A0A511YSP8_9FLAO</name>
<proteinExistence type="predicted"/>
<dbReference type="EMBL" id="BJYJ01000058">
    <property type="protein sequence ID" value="GEN78206.1"/>
    <property type="molecule type" value="Genomic_DNA"/>
</dbReference>
<accession>A0A511YSP8</accession>
<reference evidence="1 2" key="1">
    <citation type="submission" date="2019-07" db="EMBL/GenBank/DDBJ databases">
        <title>Whole genome shotgun sequence of Chryseobacterium hagamense NBRC 105253.</title>
        <authorList>
            <person name="Hosoyama A."/>
            <person name="Uohara A."/>
            <person name="Ohji S."/>
            <person name="Ichikawa N."/>
        </authorList>
    </citation>
    <scope>NUCLEOTIDE SEQUENCE [LARGE SCALE GENOMIC DNA]</scope>
    <source>
        <strain evidence="1 2">NBRC 105253</strain>
    </source>
</reference>